<accession>A0A450TF48</accession>
<dbReference type="InterPro" id="IPR027417">
    <property type="entry name" value="P-loop_NTPase"/>
</dbReference>
<evidence type="ECO:0000313" key="2">
    <source>
        <dbReference type="EMBL" id="VFJ65794.1"/>
    </source>
</evidence>
<proteinExistence type="predicted"/>
<dbReference type="Gene3D" id="3.40.50.300">
    <property type="entry name" value="P-loop containing nucleotide triphosphate hydrolases"/>
    <property type="match status" value="1"/>
</dbReference>
<dbReference type="SUPFAM" id="SSF52540">
    <property type="entry name" value="P-loop containing nucleoside triphosphate hydrolases"/>
    <property type="match status" value="1"/>
</dbReference>
<name>A0A450TF48_9GAMM</name>
<evidence type="ECO:0000259" key="1">
    <source>
        <dbReference type="Pfam" id="PF09820"/>
    </source>
</evidence>
<dbReference type="PANTHER" id="PTHR34825">
    <property type="entry name" value="CONSERVED PROTEIN, WITH A WEAK D-GALACTARATE DEHYDRATASE/ALTRONATE HYDROLASE DOMAIN"/>
    <property type="match status" value="1"/>
</dbReference>
<sequence>MLATLGQSCYNKVSLRPGDFFTASELYAKVILLPLTSLKTRSTCELRFFAPGFHDRWCLVMGHNLTFAFTSTGRGFCVGNLKKLPIGIQDFEKLRSGNHIYVDKTWQIHRLITQGVAFFLSRPRRFGKSLLVSTLAAIFQGRRDLFEGLWIANSDYDWPVHPVIYIDMSRVTFETPGQFESELLRQLNQSAISHGLDHDLAPDTFANGLDRAAPMLDELIDRLAAKKGKVVVLVDEYDKPILKYLTDVPRAMEIRDRLRDFYTILKAQDRNLRFVFLTGVSRFSKVSVFSGLNHLEDITYVREYSSLLGYTQEELESDFSGHIDAIAFQEGLCRSELLDRIRSWYNGYHFHPGTEAVYNPFSSLLYLRNREFKYWWFETGTPAFLVDLIRESGLPVADLEQRVVSEGAFSSFEVDRLDPVPLLQQTGYLTITGYDPALETYTLDYPNREVRNAFLRYLAESLSGRGSGFADDLQRLRNALAANDPETFFDIIEGILAGIPYDIQLDRERYYQSLFYLIFRLMGMHTHTEVRTATGRIDATIELESGVWIFEFKLDGSADAALAQIRDKGYAAPYAAARKPVYLVGMNFDSEKRNVGEWKCAIDP</sequence>
<feature type="domain" description="AAA-ATPase-like" evidence="1">
    <location>
        <begin position="85"/>
        <end position="289"/>
    </location>
</feature>
<organism evidence="2">
    <name type="scientific">Candidatus Kentrum sp. FM</name>
    <dbReference type="NCBI Taxonomy" id="2126340"/>
    <lineage>
        <taxon>Bacteria</taxon>
        <taxon>Pseudomonadati</taxon>
        <taxon>Pseudomonadota</taxon>
        <taxon>Gammaproteobacteria</taxon>
        <taxon>Candidatus Kentrum</taxon>
    </lineage>
</organism>
<dbReference type="AlphaFoldDB" id="A0A450TF48"/>
<gene>
    <name evidence="2" type="ORF">BECKFM1743C_GA0114222_104042</name>
</gene>
<dbReference type="Pfam" id="PF09820">
    <property type="entry name" value="AAA-ATPase_like"/>
    <property type="match status" value="1"/>
</dbReference>
<dbReference type="PANTHER" id="PTHR34825:SF1">
    <property type="entry name" value="AAA-ATPASE-LIKE DOMAIN-CONTAINING PROTEIN"/>
    <property type="match status" value="1"/>
</dbReference>
<reference evidence="2" key="1">
    <citation type="submission" date="2019-02" db="EMBL/GenBank/DDBJ databases">
        <authorList>
            <person name="Gruber-Vodicka R. H."/>
            <person name="Seah K. B. B."/>
        </authorList>
    </citation>
    <scope>NUCLEOTIDE SEQUENCE</scope>
    <source>
        <strain evidence="2">BECK_BZ165</strain>
    </source>
</reference>
<dbReference type="Pfam" id="PF08011">
    <property type="entry name" value="PDDEXK_9"/>
    <property type="match status" value="1"/>
</dbReference>
<dbReference type="InterPro" id="IPR012547">
    <property type="entry name" value="PDDEXK_9"/>
</dbReference>
<dbReference type="InterPro" id="IPR018631">
    <property type="entry name" value="AAA-ATPase-like_dom"/>
</dbReference>
<dbReference type="EMBL" id="CAADFA010000404">
    <property type="protein sequence ID" value="VFJ65794.1"/>
    <property type="molecule type" value="Genomic_DNA"/>
</dbReference>
<protein>
    <submittedName>
        <fullName evidence="2">PD-(D/E)XK nuclease superfamily protein</fullName>
    </submittedName>
</protein>